<proteinExistence type="inferred from homology"/>
<dbReference type="GO" id="GO:0008202">
    <property type="term" value="P:steroid metabolic process"/>
    <property type="evidence" value="ECO:0007669"/>
    <property type="project" value="UniProtKB-KW"/>
</dbReference>
<accession>A0AAE5LSR0</accession>
<comment type="caution">
    <text evidence="4">The sequence shown here is derived from an EMBL/GenBank/DDBJ whole genome shotgun (WGS) entry which is preliminary data.</text>
</comment>
<dbReference type="Gene3D" id="3.40.50.720">
    <property type="entry name" value="NAD(P)-binding Rossmann-like Domain"/>
    <property type="match status" value="1"/>
</dbReference>
<sequence length="255" mass="28747">MSNKICLITGAAEGIGKATLIKFLTNGYYCFGIDVNPTTSERLMNEVPEHLKSSLDFINCNLLENESIEYIYEKLEQIADRDTCITLINNVGGSIYWGKEKKDLPWERFMETLNFNLKPMYHLSKKLINIMKKSRRGNIVNISSISGRAALHTVGEDYSAAKAAVIGFSRRLASEVAEYNILVNTVCPGIIGTERILERWRKRDEKENQNILKLIPLKRIGNPKEVANSVYFLGSEENTYITGAILDVNGGMYIP</sequence>
<dbReference type="CDD" id="cd05233">
    <property type="entry name" value="SDR_c"/>
    <property type="match status" value="1"/>
</dbReference>
<evidence type="ECO:0000256" key="1">
    <source>
        <dbReference type="ARBA" id="ARBA00006484"/>
    </source>
</evidence>
<dbReference type="AlphaFoldDB" id="A0AAE5LSR0"/>
<dbReference type="PRINTS" id="PR00080">
    <property type="entry name" value="SDRFAMILY"/>
</dbReference>
<dbReference type="Proteomes" id="UP000822184">
    <property type="component" value="Unassembled WGS sequence"/>
</dbReference>
<gene>
    <name evidence="4" type="ORF">BCD95_005419</name>
</gene>
<protein>
    <submittedName>
        <fullName evidence="4">3-oxoacyl-[acyl-carrier protein] reductase</fullName>
        <ecNumber evidence="4">1.1.1.100</ecNumber>
    </submittedName>
</protein>
<keyword evidence="2 4" id="KW-0560">Oxidoreductase</keyword>
<dbReference type="PANTHER" id="PTHR42879:SF2">
    <property type="entry name" value="3-OXOACYL-[ACYL-CARRIER-PROTEIN] REDUCTASE FABG"/>
    <property type="match status" value="1"/>
</dbReference>
<evidence type="ECO:0000256" key="3">
    <source>
        <dbReference type="ARBA" id="ARBA00023221"/>
    </source>
</evidence>
<dbReference type="Pfam" id="PF13561">
    <property type="entry name" value="adh_short_C2"/>
    <property type="match status" value="1"/>
</dbReference>
<dbReference type="InterPro" id="IPR002347">
    <property type="entry name" value="SDR_fam"/>
</dbReference>
<dbReference type="EC" id="1.1.1.100" evidence="4"/>
<reference evidence="4" key="1">
    <citation type="submission" date="2020-06" db="EMBL/GenBank/DDBJ databases">
        <title>Genomic insights into acetone-butanol-ethanol (ABE) fermentation by sequencing solventogenic clostridia strains.</title>
        <authorList>
            <person name="Brown S."/>
        </authorList>
    </citation>
    <scope>NUCLEOTIDE SEQUENCE</scope>
    <source>
        <strain evidence="4">DJ123</strain>
    </source>
</reference>
<dbReference type="FunFam" id="3.40.50.720:FF:000173">
    <property type="entry name" value="3-oxoacyl-[acyl-carrier protein] reductase"/>
    <property type="match status" value="1"/>
</dbReference>
<dbReference type="PRINTS" id="PR00081">
    <property type="entry name" value="GDHRDH"/>
</dbReference>
<dbReference type="PANTHER" id="PTHR42879">
    <property type="entry name" value="3-OXOACYL-(ACYL-CARRIER-PROTEIN) REDUCTASE"/>
    <property type="match status" value="1"/>
</dbReference>
<dbReference type="SUPFAM" id="SSF51735">
    <property type="entry name" value="NAD(P)-binding Rossmann-fold domains"/>
    <property type="match status" value="1"/>
</dbReference>
<evidence type="ECO:0000256" key="2">
    <source>
        <dbReference type="ARBA" id="ARBA00023002"/>
    </source>
</evidence>
<evidence type="ECO:0000313" key="4">
    <source>
        <dbReference type="EMBL" id="NSB17160.1"/>
    </source>
</evidence>
<organism evidence="4 5">
    <name type="scientific">Clostridium beijerinckii</name>
    <name type="common">Clostridium MP</name>
    <dbReference type="NCBI Taxonomy" id="1520"/>
    <lineage>
        <taxon>Bacteria</taxon>
        <taxon>Bacillati</taxon>
        <taxon>Bacillota</taxon>
        <taxon>Clostridia</taxon>
        <taxon>Eubacteriales</taxon>
        <taxon>Clostridiaceae</taxon>
        <taxon>Clostridium</taxon>
    </lineage>
</organism>
<dbReference type="InterPro" id="IPR050259">
    <property type="entry name" value="SDR"/>
</dbReference>
<dbReference type="GO" id="GO:0004316">
    <property type="term" value="F:3-oxoacyl-[acyl-carrier-protein] reductase (NADPH) activity"/>
    <property type="evidence" value="ECO:0007669"/>
    <property type="project" value="UniProtKB-EC"/>
</dbReference>
<keyword evidence="3" id="KW-0753">Steroid metabolism</keyword>
<dbReference type="RefSeq" id="WP_023976604.1">
    <property type="nucleotide sequence ID" value="NZ_JABTDW010000001.1"/>
</dbReference>
<dbReference type="InterPro" id="IPR036291">
    <property type="entry name" value="NAD(P)-bd_dom_sf"/>
</dbReference>
<name>A0AAE5LSR0_CLOBE</name>
<keyword evidence="3" id="KW-0443">Lipid metabolism</keyword>
<evidence type="ECO:0000313" key="5">
    <source>
        <dbReference type="Proteomes" id="UP000822184"/>
    </source>
</evidence>
<dbReference type="EMBL" id="JABTDW010000001">
    <property type="protein sequence ID" value="NSB17160.1"/>
    <property type="molecule type" value="Genomic_DNA"/>
</dbReference>
<comment type="similarity">
    <text evidence="1">Belongs to the short-chain dehydrogenases/reductases (SDR) family.</text>
</comment>